<dbReference type="HAMAP" id="MF_00048">
    <property type="entry name" value="UPF0102"/>
    <property type="match status" value="1"/>
</dbReference>
<evidence type="ECO:0000313" key="4">
    <source>
        <dbReference type="Proteomes" id="UP000713880"/>
    </source>
</evidence>
<comment type="caution">
    <text evidence="3">The sequence shown here is derived from an EMBL/GenBank/DDBJ whole genome shotgun (WGS) entry which is preliminary data.</text>
</comment>
<dbReference type="Gene3D" id="3.40.1350.10">
    <property type="match status" value="1"/>
</dbReference>
<dbReference type="Proteomes" id="UP000713880">
    <property type="component" value="Unassembled WGS sequence"/>
</dbReference>
<accession>A0A938XIQ0</accession>
<dbReference type="AlphaFoldDB" id="A0A938XIQ0"/>
<dbReference type="PANTHER" id="PTHR34039:SF1">
    <property type="entry name" value="UPF0102 PROTEIN YRAN"/>
    <property type="match status" value="1"/>
</dbReference>
<gene>
    <name evidence="3" type="ORF">H6A13_10860</name>
</gene>
<dbReference type="GO" id="GO:0003676">
    <property type="term" value="F:nucleic acid binding"/>
    <property type="evidence" value="ECO:0007669"/>
    <property type="project" value="InterPro"/>
</dbReference>
<reference evidence="3" key="1">
    <citation type="submission" date="2020-08" db="EMBL/GenBank/DDBJ databases">
        <authorList>
            <person name="Cejkova D."/>
            <person name="Kubasova T."/>
            <person name="Jahodarova E."/>
            <person name="Rychlik I."/>
        </authorList>
    </citation>
    <scope>NUCLEOTIDE SEQUENCE</scope>
    <source>
        <strain evidence="3">An420c</strain>
    </source>
</reference>
<keyword evidence="4" id="KW-1185">Reference proteome</keyword>
<reference evidence="3" key="2">
    <citation type="journal article" date="2021" name="Sci. Rep.">
        <title>The distribution of antibiotic resistance genes in chicken gut microbiota commensals.</title>
        <authorList>
            <person name="Juricova H."/>
            <person name="Matiasovicova J."/>
            <person name="Kubasova T."/>
            <person name="Cejkova D."/>
            <person name="Rychlik I."/>
        </authorList>
    </citation>
    <scope>NUCLEOTIDE SEQUENCE</scope>
    <source>
        <strain evidence="3">An420c</strain>
    </source>
</reference>
<dbReference type="EMBL" id="JACJLV010000044">
    <property type="protein sequence ID" value="MBM6827586.1"/>
    <property type="molecule type" value="Genomic_DNA"/>
</dbReference>
<dbReference type="PANTHER" id="PTHR34039">
    <property type="entry name" value="UPF0102 PROTEIN YRAN"/>
    <property type="match status" value="1"/>
</dbReference>
<sequence length="119" mass="13618">MENNRRRTGARYEQTAGRYLETKGYQILEYNYRCRRGEIDIIARDQECLVFCEVKYRSGPGAGDAAEAVDAKKQRKLSVCALFYLTSHGLMDTPCRFDVVSITGNKIRLYRDAFPYAGS</sequence>
<dbReference type="InterPro" id="IPR003509">
    <property type="entry name" value="UPF0102_YraN-like"/>
</dbReference>
<dbReference type="CDD" id="cd20736">
    <property type="entry name" value="PoNe_Nuclease"/>
    <property type="match status" value="1"/>
</dbReference>
<protein>
    <recommendedName>
        <fullName evidence="2">UPF0102 protein H6A13_10860</fullName>
    </recommendedName>
</protein>
<dbReference type="NCBIfam" id="TIGR00252">
    <property type="entry name" value="YraN family protein"/>
    <property type="match status" value="1"/>
</dbReference>
<dbReference type="NCBIfam" id="NF009150">
    <property type="entry name" value="PRK12497.1-3"/>
    <property type="match status" value="1"/>
</dbReference>
<organism evidence="3 4">
    <name type="scientific">Mordavella massiliensis</name>
    <dbReference type="NCBI Taxonomy" id="1871024"/>
    <lineage>
        <taxon>Bacteria</taxon>
        <taxon>Bacillati</taxon>
        <taxon>Bacillota</taxon>
        <taxon>Clostridia</taxon>
        <taxon>Eubacteriales</taxon>
        <taxon>Clostridiaceae</taxon>
        <taxon>Mordavella</taxon>
    </lineage>
</organism>
<dbReference type="SUPFAM" id="SSF52980">
    <property type="entry name" value="Restriction endonuclease-like"/>
    <property type="match status" value="1"/>
</dbReference>
<proteinExistence type="inferred from homology"/>
<dbReference type="InterPro" id="IPR011856">
    <property type="entry name" value="tRNA_endonuc-like_dom_sf"/>
</dbReference>
<comment type="similarity">
    <text evidence="1 2">Belongs to the UPF0102 family.</text>
</comment>
<evidence type="ECO:0000256" key="2">
    <source>
        <dbReference type="HAMAP-Rule" id="MF_00048"/>
    </source>
</evidence>
<evidence type="ECO:0000256" key="1">
    <source>
        <dbReference type="ARBA" id="ARBA00006738"/>
    </source>
</evidence>
<dbReference type="RefSeq" id="WP_204909580.1">
    <property type="nucleotide sequence ID" value="NZ_JACJLV010000044.1"/>
</dbReference>
<evidence type="ECO:0000313" key="3">
    <source>
        <dbReference type="EMBL" id="MBM6827586.1"/>
    </source>
</evidence>
<dbReference type="Pfam" id="PF02021">
    <property type="entry name" value="UPF0102"/>
    <property type="match status" value="1"/>
</dbReference>
<dbReference type="InterPro" id="IPR011335">
    <property type="entry name" value="Restrct_endonuc-II-like"/>
</dbReference>
<name>A0A938XIQ0_9CLOT</name>